<dbReference type="EMBL" id="UZAD01000097">
    <property type="protein sequence ID" value="VDN82511.1"/>
    <property type="molecule type" value="Genomic_DNA"/>
</dbReference>
<feature type="transmembrane region" description="Helical" evidence="8">
    <location>
        <begin position="66"/>
        <end position="83"/>
    </location>
</feature>
<dbReference type="InterPro" id="IPR051155">
    <property type="entry name" value="Nematode_MSP"/>
</dbReference>
<evidence type="ECO:0000259" key="9">
    <source>
        <dbReference type="PROSITE" id="PS50202"/>
    </source>
</evidence>
<evidence type="ECO:0000313" key="12">
    <source>
        <dbReference type="WBParaSite" id="BPAG_0000132401-mRNA-1"/>
    </source>
</evidence>
<keyword evidence="4" id="KW-0966">Cell projection</keyword>
<evidence type="ECO:0000256" key="8">
    <source>
        <dbReference type="SAM" id="Phobius"/>
    </source>
</evidence>
<gene>
    <name evidence="10" type="ORF">BPAG_LOCUS1325</name>
</gene>
<protein>
    <submittedName>
        <fullName evidence="12">Major sperm protein</fullName>
    </submittedName>
</protein>
<evidence type="ECO:0000256" key="6">
    <source>
        <dbReference type="ARBA" id="ARBA00037818"/>
    </source>
</evidence>
<dbReference type="InterPro" id="IPR000535">
    <property type="entry name" value="MSP_dom"/>
</dbReference>
<dbReference type="InterPro" id="IPR013783">
    <property type="entry name" value="Ig-like_fold"/>
</dbReference>
<dbReference type="GO" id="GO:0005856">
    <property type="term" value="C:cytoskeleton"/>
    <property type="evidence" value="ECO:0007669"/>
    <property type="project" value="UniProtKB-SubCell"/>
</dbReference>
<dbReference type="PROSITE" id="PS50202">
    <property type="entry name" value="MSP"/>
    <property type="match status" value="1"/>
</dbReference>
<feature type="compositionally biased region" description="Polar residues" evidence="7">
    <location>
        <begin position="758"/>
        <end position="768"/>
    </location>
</feature>
<dbReference type="Gene3D" id="2.60.40.10">
    <property type="entry name" value="Immunoglobulins"/>
    <property type="match status" value="1"/>
</dbReference>
<evidence type="ECO:0000256" key="4">
    <source>
        <dbReference type="ARBA" id="ARBA00023273"/>
    </source>
</evidence>
<dbReference type="PANTHER" id="PTHR22920:SF21">
    <property type="entry name" value="MAJOR SPERM PROTEIN"/>
    <property type="match status" value="1"/>
</dbReference>
<dbReference type="Pfam" id="PF00635">
    <property type="entry name" value="Motile_Sperm"/>
    <property type="match status" value="1"/>
</dbReference>
<feature type="region of interest" description="Disordered" evidence="7">
    <location>
        <begin position="748"/>
        <end position="768"/>
    </location>
</feature>
<keyword evidence="8" id="KW-0472">Membrane</keyword>
<dbReference type="Proteomes" id="UP000278627">
    <property type="component" value="Unassembled WGS sequence"/>
</dbReference>
<keyword evidence="11" id="KW-1185">Reference proteome</keyword>
<dbReference type="WBParaSite" id="BPAG_0000132401-mRNA-1">
    <property type="protein sequence ID" value="BPAG_0000132401-mRNA-1"/>
    <property type="gene ID" value="BPAG_0000132401"/>
</dbReference>
<comment type="function">
    <text evidence="5">Central component in molecular interactions underlying sperm crawling. Forms an extensive filament system that extends from sperm villipoda, along the leading edge of the pseudopod.</text>
</comment>
<keyword evidence="3" id="KW-0206">Cytoskeleton</keyword>
<dbReference type="STRING" id="6280.A0A0N4SZT9"/>
<keyword evidence="8" id="KW-1133">Transmembrane helix</keyword>
<feature type="domain" description="MSP" evidence="9">
    <location>
        <begin position="820"/>
        <end position="937"/>
    </location>
</feature>
<dbReference type="SUPFAM" id="SSF49354">
    <property type="entry name" value="PapD-like"/>
    <property type="match status" value="1"/>
</dbReference>
<evidence type="ECO:0000256" key="3">
    <source>
        <dbReference type="ARBA" id="ARBA00023212"/>
    </source>
</evidence>
<accession>A0A0N4SZT9</accession>
<dbReference type="GO" id="GO:0031143">
    <property type="term" value="C:pseudopodium"/>
    <property type="evidence" value="ECO:0007669"/>
    <property type="project" value="UniProtKB-SubCell"/>
</dbReference>
<sequence>MPLALMQYSAQKLQNHFYALVYDQWHMSARGLRYLHEKSGADECYLAIFITSGISIYLVIGDYARFVANAILTAVPILLTYVYPEEKPPLDNLLCYWSIYVIATLFLDPKLEDKGSYYWMKMLMLVLLITFPRKAENIELKQGKNVDNHQEEIMAAKNNTLSEKDISDQRSSERVPPLVPQLDSRTENSIYTDDGLQTTPIRESLIVPESKPNVFIKESPTILLQKSNLNIEKHCHISQPPRKSQLFQGGKFLNTSILKPEIISGQELPTASETKSQVLPSNKLMMTYEEISQVTPMKSFQSASIGQDMTSFGKEPQTFCARKLESSCSKEQNIIPVKRNQIIPLKESKNFTISEYKISSGSDKKIHTVCVKDSDRLEIPTERKFKEHQNISMRKPQNVTTNEVPLTPLTISTPVSIKQSQNISSKETKKPQFVSEHDLGTISVVESHILPAGKSKVPDASAKFIKISEKEHQILHNSKAVSISETETMVQKPSPAKSQLSSWKKSDAVTEAKTQINHTKKIINTDKKQSLLTSSASISLERNEDSEKEISQNTAEAKKLARVIKWVATGKTVVIIKNMQTGEMTDADDTDELHNHLRSLVFDQKHMTGRGLRLLREQTGLDEFSLAIFICVITSVYLMVGEDAQILANAILTVTPILLTYVFPAEKPPTPQLLIYWSAFGLLTLLDSNFESESGYYFIKVVLLALLFLHPFDGADRILWHIRLAHGDEVKDERGIIPFTKEELSEMLHRSKDRRSLSPGTPETMKLNSASPYALRSDYSSSYDSVPEDKNPMLFNTEFRIQDQEGTSAEGLSINYSPHDLAFEPSKYLIFNAPYDFDNLTYLIRIRNTSTKHIAYAIKSNAIPRVFATPPCGILPPKQKCDIAVTVKKMDKFVEQLVQNDRLAFDYVFCSPETKQFKFKLLQSEMRRRKNIYIKYNP</sequence>
<organism evidence="12">
    <name type="scientific">Brugia pahangi</name>
    <name type="common">Filarial nematode worm</name>
    <dbReference type="NCBI Taxonomy" id="6280"/>
    <lineage>
        <taxon>Eukaryota</taxon>
        <taxon>Metazoa</taxon>
        <taxon>Ecdysozoa</taxon>
        <taxon>Nematoda</taxon>
        <taxon>Chromadorea</taxon>
        <taxon>Rhabditida</taxon>
        <taxon>Spirurina</taxon>
        <taxon>Spiruromorpha</taxon>
        <taxon>Filarioidea</taxon>
        <taxon>Onchocercidae</taxon>
        <taxon>Brugia</taxon>
    </lineage>
</organism>
<reference evidence="12" key="1">
    <citation type="submission" date="2017-02" db="UniProtKB">
        <authorList>
            <consortium name="WormBaseParasite"/>
        </authorList>
    </citation>
    <scope>IDENTIFICATION</scope>
</reference>
<dbReference type="PANTHER" id="PTHR22920">
    <property type="entry name" value="MAJOR SPERM PROTEIN"/>
    <property type="match status" value="1"/>
</dbReference>
<keyword evidence="2" id="KW-0963">Cytoplasm</keyword>
<reference evidence="10 11" key="2">
    <citation type="submission" date="2018-11" db="EMBL/GenBank/DDBJ databases">
        <authorList>
            <consortium name="Pathogen Informatics"/>
        </authorList>
    </citation>
    <scope>NUCLEOTIDE SEQUENCE [LARGE SCALE GENOMIC DNA]</scope>
</reference>
<comment type="subcellular location">
    <subcellularLocation>
        <location evidence="6">Cell projection</location>
        <location evidence="6">Pseudopodium</location>
    </subcellularLocation>
    <subcellularLocation>
        <location evidence="1">Cytoplasm</location>
        <location evidence="1">Cytoskeleton</location>
    </subcellularLocation>
</comment>
<evidence type="ECO:0000256" key="1">
    <source>
        <dbReference type="ARBA" id="ARBA00004245"/>
    </source>
</evidence>
<evidence type="ECO:0000256" key="5">
    <source>
        <dbReference type="ARBA" id="ARBA00037744"/>
    </source>
</evidence>
<proteinExistence type="predicted"/>
<dbReference type="AlphaFoldDB" id="A0A0N4SZT9"/>
<feature type="transmembrane region" description="Helical" evidence="8">
    <location>
        <begin position="43"/>
        <end position="60"/>
    </location>
</feature>
<keyword evidence="8" id="KW-0812">Transmembrane</keyword>
<evidence type="ECO:0000313" key="10">
    <source>
        <dbReference type="EMBL" id="VDN82511.1"/>
    </source>
</evidence>
<name>A0A0N4SZT9_BRUPA</name>
<evidence type="ECO:0000256" key="2">
    <source>
        <dbReference type="ARBA" id="ARBA00022490"/>
    </source>
</evidence>
<dbReference type="InterPro" id="IPR008962">
    <property type="entry name" value="PapD-like_sf"/>
</dbReference>
<evidence type="ECO:0000313" key="11">
    <source>
        <dbReference type="Proteomes" id="UP000278627"/>
    </source>
</evidence>
<evidence type="ECO:0000256" key="7">
    <source>
        <dbReference type="SAM" id="MobiDB-lite"/>
    </source>
</evidence>